<evidence type="ECO:0000313" key="2">
    <source>
        <dbReference type="Proteomes" id="UP000193642"/>
    </source>
</evidence>
<dbReference type="PANTHER" id="PTHR32251">
    <property type="entry name" value="3-OXO-5-ALPHA-STEROID 4-DEHYDROGENASE"/>
    <property type="match status" value="1"/>
</dbReference>
<dbReference type="EMBL" id="MCGO01000016">
    <property type="protein sequence ID" value="ORY46618.1"/>
    <property type="molecule type" value="Genomic_DNA"/>
</dbReference>
<evidence type="ECO:0008006" key="3">
    <source>
        <dbReference type="Google" id="ProtNLM"/>
    </source>
</evidence>
<dbReference type="Gene3D" id="1.20.120.1630">
    <property type="match status" value="1"/>
</dbReference>
<dbReference type="PANTHER" id="PTHR32251:SF17">
    <property type="entry name" value="STEROID 5-ALPHA REDUCTASE C-TERMINAL DOMAIN-CONTAINING PROTEIN"/>
    <property type="match status" value="1"/>
</dbReference>
<evidence type="ECO:0000313" key="1">
    <source>
        <dbReference type="EMBL" id="ORY46618.1"/>
    </source>
</evidence>
<comment type="caution">
    <text evidence="1">The sequence shown here is derived from an EMBL/GenBank/DDBJ whole genome shotgun (WGS) entry which is preliminary data.</text>
</comment>
<dbReference type="AlphaFoldDB" id="A0A1Y2CHU7"/>
<sequence length="300" mass="34089">MPDTFVHHRKDVLCRYSLALWACCSCRKLFLFRIRMDCSQDTVCSCLLFHGGRMALGATVLFFPFTFPHGDLSRYKYAKAKWIREGLDPGLWWIKAQQETLTQCLANCVILACPFYILCSDPTPHLRLFEVIGLAFWALSSLYENIADTQKLAFLALAKIGTSEQKTAMKTGVLGMPPFDGPLYKLWTFSRHPNYCGEFGCWVGFALTALPSIFGWIAMKQGHTVAAVLLFNSWLVIRFFYDCLVHWTGAGPAEQASIQKRPEYKIYQKSTPVLFPFRIPFLSSHQVSGWPNAIENPKSD</sequence>
<accession>A0A1Y2CHU7</accession>
<proteinExistence type="predicted"/>
<dbReference type="Proteomes" id="UP000193642">
    <property type="component" value="Unassembled WGS sequence"/>
</dbReference>
<protein>
    <recommendedName>
        <fullName evidence="3">DUF1295-domain-containing protein</fullName>
    </recommendedName>
</protein>
<dbReference type="Pfam" id="PF06966">
    <property type="entry name" value="DUF1295"/>
    <property type="match status" value="1"/>
</dbReference>
<dbReference type="GO" id="GO:0016020">
    <property type="term" value="C:membrane"/>
    <property type="evidence" value="ECO:0007669"/>
    <property type="project" value="TreeGrafter"/>
</dbReference>
<keyword evidence="2" id="KW-1185">Reference proteome</keyword>
<gene>
    <name evidence="1" type="ORF">BCR33DRAFT_132316</name>
</gene>
<name>A0A1Y2CHU7_9FUNG</name>
<dbReference type="OrthoDB" id="67965at2759"/>
<reference evidence="1 2" key="1">
    <citation type="submission" date="2016-07" db="EMBL/GenBank/DDBJ databases">
        <title>Pervasive Adenine N6-methylation of Active Genes in Fungi.</title>
        <authorList>
            <consortium name="DOE Joint Genome Institute"/>
            <person name="Mondo S.J."/>
            <person name="Dannebaum R.O."/>
            <person name="Kuo R.C."/>
            <person name="Labutti K."/>
            <person name="Haridas S."/>
            <person name="Kuo A."/>
            <person name="Salamov A."/>
            <person name="Ahrendt S.R."/>
            <person name="Lipzen A."/>
            <person name="Sullivan W."/>
            <person name="Andreopoulos W.B."/>
            <person name="Clum A."/>
            <person name="Lindquist E."/>
            <person name="Daum C."/>
            <person name="Ramamoorthy G.K."/>
            <person name="Gryganskyi A."/>
            <person name="Culley D."/>
            <person name="Magnuson J.K."/>
            <person name="James T.Y."/>
            <person name="O'Malley M.A."/>
            <person name="Stajich J.E."/>
            <person name="Spatafora J.W."/>
            <person name="Visel A."/>
            <person name="Grigoriev I.V."/>
        </authorList>
    </citation>
    <scope>NUCLEOTIDE SEQUENCE [LARGE SCALE GENOMIC DNA]</scope>
    <source>
        <strain evidence="1 2">JEL800</strain>
    </source>
</reference>
<organism evidence="1 2">
    <name type="scientific">Rhizoclosmatium globosum</name>
    <dbReference type="NCBI Taxonomy" id="329046"/>
    <lineage>
        <taxon>Eukaryota</taxon>
        <taxon>Fungi</taxon>
        <taxon>Fungi incertae sedis</taxon>
        <taxon>Chytridiomycota</taxon>
        <taxon>Chytridiomycota incertae sedis</taxon>
        <taxon>Chytridiomycetes</taxon>
        <taxon>Chytridiales</taxon>
        <taxon>Chytriomycetaceae</taxon>
        <taxon>Rhizoclosmatium</taxon>
    </lineage>
</organism>
<dbReference type="InterPro" id="IPR010721">
    <property type="entry name" value="UstE-like"/>
</dbReference>